<reference evidence="2" key="1">
    <citation type="submission" date="2023-04" db="EMBL/GenBank/DDBJ databases">
        <title>Complete genome sequence of Temperatibacter marinus.</title>
        <authorList>
            <person name="Rong J.-C."/>
            <person name="Yi M.-L."/>
            <person name="Zhao Q."/>
        </authorList>
    </citation>
    <scope>NUCLEOTIDE SEQUENCE</scope>
    <source>
        <strain evidence="2">NBRC 110045</strain>
    </source>
</reference>
<dbReference type="EMBL" id="CP123872">
    <property type="protein sequence ID" value="WND03964.1"/>
    <property type="molecule type" value="Genomic_DNA"/>
</dbReference>
<dbReference type="AlphaFoldDB" id="A0AA52EK53"/>
<dbReference type="InterPro" id="IPR032710">
    <property type="entry name" value="NTF2-like_dom_sf"/>
</dbReference>
<protein>
    <submittedName>
        <fullName evidence="2">Nuclear transport factor 2 family protein</fullName>
    </submittedName>
</protein>
<dbReference type="SUPFAM" id="SSF54427">
    <property type="entry name" value="NTF2-like"/>
    <property type="match status" value="1"/>
</dbReference>
<sequence>MSTHENLPEVIRKFITSYNEKDVDAMMSCLHREAEFENISNYFAAMNWKGHDSIRALAESSAAAFASRKQTVLMAVVEGDKVALQVEFAGVPLVDLPNGMKAGEATILRGASFFTLKDDKIISLSDMS</sequence>
<evidence type="ECO:0000259" key="1">
    <source>
        <dbReference type="Pfam" id="PF12680"/>
    </source>
</evidence>
<dbReference type="InterPro" id="IPR037401">
    <property type="entry name" value="SnoaL-like"/>
</dbReference>
<organism evidence="2 3">
    <name type="scientific">Temperatibacter marinus</name>
    <dbReference type="NCBI Taxonomy" id="1456591"/>
    <lineage>
        <taxon>Bacteria</taxon>
        <taxon>Pseudomonadati</taxon>
        <taxon>Pseudomonadota</taxon>
        <taxon>Alphaproteobacteria</taxon>
        <taxon>Kordiimonadales</taxon>
        <taxon>Temperatibacteraceae</taxon>
        <taxon>Temperatibacter</taxon>
    </lineage>
</organism>
<evidence type="ECO:0000313" key="3">
    <source>
        <dbReference type="Proteomes" id="UP001268683"/>
    </source>
</evidence>
<keyword evidence="3" id="KW-1185">Reference proteome</keyword>
<evidence type="ECO:0000313" key="2">
    <source>
        <dbReference type="EMBL" id="WND03964.1"/>
    </source>
</evidence>
<dbReference type="Proteomes" id="UP001268683">
    <property type="component" value="Chromosome"/>
</dbReference>
<dbReference type="Gene3D" id="3.10.450.50">
    <property type="match status" value="1"/>
</dbReference>
<name>A0AA52EK53_9PROT</name>
<dbReference type="Pfam" id="PF12680">
    <property type="entry name" value="SnoaL_2"/>
    <property type="match status" value="1"/>
</dbReference>
<proteinExistence type="predicted"/>
<accession>A0AA52EK53</accession>
<gene>
    <name evidence="2" type="ORF">QGN29_06200</name>
</gene>
<dbReference type="KEGG" id="tmk:QGN29_06200"/>
<feature type="domain" description="SnoaL-like" evidence="1">
    <location>
        <begin position="11"/>
        <end position="122"/>
    </location>
</feature>
<dbReference type="RefSeq" id="WP_310799829.1">
    <property type="nucleotide sequence ID" value="NZ_CP123872.1"/>
</dbReference>